<reference evidence="2 3" key="1">
    <citation type="submission" date="2019-03" db="EMBL/GenBank/DDBJ databases">
        <title>Genomic Encyclopedia of Archaeal and Bacterial Type Strains, Phase II (KMG-II): from individual species to whole genera.</title>
        <authorList>
            <person name="Goeker M."/>
        </authorList>
    </citation>
    <scope>NUCLEOTIDE SEQUENCE [LARGE SCALE GENOMIC DNA]</scope>
    <source>
        <strain evidence="2 3">DSM 25233</strain>
    </source>
</reference>
<dbReference type="InterPro" id="IPR041657">
    <property type="entry name" value="HTH_17"/>
</dbReference>
<dbReference type="SUPFAM" id="SSF46955">
    <property type="entry name" value="Putative DNA-binding domain"/>
    <property type="match status" value="1"/>
</dbReference>
<dbReference type="Pfam" id="PF12728">
    <property type="entry name" value="HTH_17"/>
    <property type="match status" value="1"/>
</dbReference>
<dbReference type="EMBL" id="SOAY01000010">
    <property type="protein sequence ID" value="TDT46938.1"/>
    <property type="molecule type" value="Genomic_DNA"/>
</dbReference>
<dbReference type="InterPro" id="IPR009061">
    <property type="entry name" value="DNA-bd_dom_put_sf"/>
</dbReference>
<keyword evidence="3" id="KW-1185">Reference proteome</keyword>
<dbReference type="OrthoDB" id="1202080at2"/>
<feature type="domain" description="Helix-turn-helix" evidence="1">
    <location>
        <begin position="43"/>
        <end position="91"/>
    </location>
</feature>
<evidence type="ECO:0000259" key="1">
    <source>
        <dbReference type="Pfam" id="PF12728"/>
    </source>
</evidence>
<evidence type="ECO:0000313" key="3">
    <source>
        <dbReference type="Proteomes" id="UP000294749"/>
    </source>
</evidence>
<accession>A0A4R7K924</accession>
<dbReference type="Proteomes" id="UP000294749">
    <property type="component" value="Unassembled WGS sequence"/>
</dbReference>
<name>A0A4R7K924_9FLAO</name>
<organism evidence="2 3">
    <name type="scientific">Maribacter spongiicola</name>
    <dbReference type="NCBI Taxonomy" id="1206753"/>
    <lineage>
        <taxon>Bacteria</taxon>
        <taxon>Pseudomonadati</taxon>
        <taxon>Bacteroidota</taxon>
        <taxon>Flavobacteriia</taxon>
        <taxon>Flavobacteriales</taxon>
        <taxon>Flavobacteriaceae</taxon>
        <taxon>Maribacter</taxon>
    </lineage>
</organism>
<proteinExistence type="predicted"/>
<sequence length="100" mass="11424">MSNSILFGFNKKDLERTVRLVIDEVRKTEIIESNSNLPKEDRLSQKEAAQFLGISVTSLIAWKKKGHVPYFQIGRSIFFSKSELLALARKNNSLIKSARK</sequence>
<dbReference type="RefSeq" id="WP_133686371.1">
    <property type="nucleotide sequence ID" value="NZ_SOAY01000010.1"/>
</dbReference>
<protein>
    <submittedName>
        <fullName evidence="2">Helix-turn-helix protein</fullName>
    </submittedName>
</protein>
<comment type="caution">
    <text evidence="2">The sequence shown here is derived from an EMBL/GenBank/DDBJ whole genome shotgun (WGS) entry which is preliminary data.</text>
</comment>
<dbReference type="AlphaFoldDB" id="A0A4R7K924"/>
<gene>
    <name evidence="2" type="ORF">CLV90_1003</name>
</gene>
<evidence type="ECO:0000313" key="2">
    <source>
        <dbReference type="EMBL" id="TDT46938.1"/>
    </source>
</evidence>